<evidence type="ECO:0000313" key="1">
    <source>
        <dbReference type="EMBL" id="KAL0581795.1"/>
    </source>
</evidence>
<gene>
    <name evidence="1" type="ORF">V5O48_000274</name>
</gene>
<name>A0ABR3G219_9AGAR</name>
<comment type="caution">
    <text evidence="1">The sequence shown here is derived from an EMBL/GenBank/DDBJ whole genome shotgun (WGS) entry which is preliminary data.</text>
</comment>
<proteinExistence type="predicted"/>
<accession>A0ABR3G219</accession>
<protein>
    <submittedName>
        <fullName evidence="1">Uncharacterized protein</fullName>
    </submittedName>
</protein>
<reference evidence="1 2" key="1">
    <citation type="submission" date="2024-02" db="EMBL/GenBank/DDBJ databases">
        <title>A draft genome for the cacao thread blight pathogen Marasmius crinis-equi.</title>
        <authorList>
            <person name="Cohen S.P."/>
            <person name="Baruah I.K."/>
            <person name="Amoako-Attah I."/>
            <person name="Bukari Y."/>
            <person name="Meinhardt L.W."/>
            <person name="Bailey B.A."/>
        </authorList>
    </citation>
    <scope>NUCLEOTIDE SEQUENCE [LARGE SCALE GENOMIC DNA]</scope>
    <source>
        <strain evidence="1 2">GH-76</strain>
    </source>
</reference>
<keyword evidence="2" id="KW-1185">Reference proteome</keyword>
<sequence>MGTSDTYCSFCSGPLEDARKAWIYFLKESCTSWPPKDGEWYNPPGFPVPEKPIEEIVTIDEEDGKIWDDWVVVSPVWAKQGWVSPPCVADDYGGVEINDDSEWNTEDQRFLQIHRVCLSFLCRRLSISPQEYWEALYAPDADYQKFGETGNGLLYILKYYDMEERTGQYFGYAREKQTPMKDDPHNVDRWKDPATMEDTAWILSRPTVLPPPEPLPETIIIQPPISDARRLFDVQELLDVILTELVSVSGKDIINELSRTNVFDPPSVIKAAQSLLSLAQVDRWFYRAVIRDRQGLFLRLASSFGWMLPCTPADWSSWPAELTPLSFALSQPYDWRGYLLKCVRKEEPHVHNRWRFHKMTVQIARGRYQVNAEGETTFTFVAGKLGLPSTGEKPEPAPWEVLNEGQ</sequence>
<dbReference type="EMBL" id="JBAHYK010000004">
    <property type="protein sequence ID" value="KAL0581795.1"/>
    <property type="molecule type" value="Genomic_DNA"/>
</dbReference>
<organism evidence="1 2">
    <name type="scientific">Marasmius crinis-equi</name>
    <dbReference type="NCBI Taxonomy" id="585013"/>
    <lineage>
        <taxon>Eukaryota</taxon>
        <taxon>Fungi</taxon>
        <taxon>Dikarya</taxon>
        <taxon>Basidiomycota</taxon>
        <taxon>Agaricomycotina</taxon>
        <taxon>Agaricomycetes</taxon>
        <taxon>Agaricomycetidae</taxon>
        <taxon>Agaricales</taxon>
        <taxon>Marasmiineae</taxon>
        <taxon>Marasmiaceae</taxon>
        <taxon>Marasmius</taxon>
    </lineage>
</organism>
<dbReference type="Proteomes" id="UP001465976">
    <property type="component" value="Unassembled WGS sequence"/>
</dbReference>
<evidence type="ECO:0000313" key="2">
    <source>
        <dbReference type="Proteomes" id="UP001465976"/>
    </source>
</evidence>